<keyword evidence="1" id="KW-1133">Transmembrane helix</keyword>
<proteinExistence type="predicted"/>
<dbReference type="RefSeq" id="WP_200748902.1">
    <property type="nucleotide sequence ID" value="NZ_JAEOAH010000010.1"/>
</dbReference>
<keyword evidence="3" id="KW-1185">Reference proteome</keyword>
<accession>A0ABS1H6T5</accession>
<comment type="caution">
    <text evidence="2">The sequence shown here is derived from an EMBL/GenBank/DDBJ whole genome shotgun (WGS) entry which is preliminary data.</text>
</comment>
<feature type="transmembrane region" description="Helical" evidence="1">
    <location>
        <begin position="86"/>
        <end position="105"/>
    </location>
</feature>
<dbReference type="Pfam" id="PF13630">
    <property type="entry name" value="SdpI"/>
    <property type="match status" value="1"/>
</dbReference>
<feature type="transmembrane region" description="Helical" evidence="1">
    <location>
        <begin position="6"/>
        <end position="27"/>
    </location>
</feature>
<sequence length="121" mass="13795">MDTVLLNIGISMLIGIIFILSGLMLLYKPPKDINGLYGYRTKRSMKNMTLWKEGNEYSAKLLIKYGVLILLLGSVLSFLVKRTEYALLSIVSLMVMLAIFIILRVEKRLKHLEKTSDTDLI</sequence>
<keyword evidence="1" id="KW-0472">Membrane</keyword>
<keyword evidence="1" id="KW-0812">Transmembrane</keyword>
<evidence type="ECO:0000256" key="1">
    <source>
        <dbReference type="SAM" id="Phobius"/>
    </source>
</evidence>
<organism evidence="2 3">
    <name type="scientific">Viridibacillus soli</name>
    <dbReference type="NCBI Taxonomy" id="2798301"/>
    <lineage>
        <taxon>Bacteria</taxon>
        <taxon>Bacillati</taxon>
        <taxon>Bacillota</taxon>
        <taxon>Bacilli</taxon>
        <taxon>Bacillales</taxon>
        <taxon>Caryophanaceae</taxon>
        <taxon>Viridibacillus</taxon>
    </lineage>
</organism>
<reference evidence="2 3" key="1">
    <citation type="submission" date="2020-12" db="EMBL/GenBank/DDBJ databases">
        <title>YIM B01967 draft genome.</title>
        <authorList>
            <person name="Yan X."/>
        </authorList>
    </citation>
    <scope>NUCLEOTIDE SEQUENCE [LARGE SCALE GENOMIC DNA]</scope>
    <source>
        <strain evidence="2 3">YIM B01967</strain>
    </source>
</reference>
<protein>
    <submittedName>
        <fullName evidence="2">SdpI family protein</fullName>
    </submittedName>
</protein>
<evidence type="ECO:0000313" key="2">
    <source>
        <dbReference type="EMBL" id="MBK3495131.1"/>
    </source>
</evidence>
<dbReference type="InterPro" id="IPR025962">
    <property type="entry name" value="SdpI/YhfL"/>
</dbReference>
<dbReference type="Proteomes" id="UP000618943">
    <property type="component" value="Unassembled WGS sequence"/>
</dbReference>
<name>A0ABS1H6T5_9BACL</name>
<feature type="transmembrane region" description="Helical" evidence="1">
    <location>
        <begin position="61"/>
        <end position="80"/>
    </location>
</feature>
<evidence type="ECO:0000313" key="3">
    <source>
        <dbReference type="Proteomes" id="UP000618943"/>
    </source>
</evidence>
<dbReference type="EMBL" id="JAEOAH010000010">
    <property type="protein sequence ID" value="MBK3495131.1"/>
    <property type="molecule type" value="Genomic_DNA"/>
</dbReference>
<gene>
    <name evidence="2" type="ORF">JFL43_09735</name>
</gene>